<keyword evidence="1" id="KW-0472">Membrane</keyword>
<reference evidence="2" key="1">
    <citation type="submission" date="2021-01" db="EMBL/GenBank/DDBJ databases">
        <title>Whole genome shotgun sequence of Rhizocola hellebori NBRC 109834.</title>
        <authorList>
            <person name="Komaki H."/>
            <person name="Tamura T."/>
        </authorList>
    </citation>
    <scope>NUCLEOTIDE SEQUENCE</scope>
    <source>
        <strain evidence="2">NBRC 109834</strain>
    </source>
</reference>
<dbReference type="AlphaFoldDB" id="A0A8J3Q4X6"/>
<keyword evidence="1" id="KW-0812">Transmembrane</keyword>
<evidence type="ECO:0000313" key="2">
    <source>
        <dbReference type="EMBL" id="GIH03884.1"/>
    </source>
</evidence>
<dbReference type="Proteomes" id="UP000612899">
    <property type="component" value="Unassembled WGS sequence"/>
</dbReference>
<dbReference type="RefSeq" id="WP_203907791.1">
    <property type="nucleotide sequence ID" value="NZ_BONY01000010.1"/>
</dbReference>
<feature type="transmembrane region" description="Helical" evidence="1">
    <location>
        <begin position="40"/>
        <end position="60"/>
    </location>
</feature>
<evidence type="ECO:0000313" key="3">
    <source>
        <dbReference type="Proteomes" id="UP000612899"/>
    </source>
</evidence>
<name>A0A8J3Q4X6_9ACTN</name>
<comment type="caution">
    <text evidence="2">The sequence shown here is derived from an EMBL/GenBank/DDBJ whole genome shotgun (WGS) entry which is preliminary data.</text>
</comment>
<protein>
    <submittedName>
        <fullName evidence="2">Uncharacterized protein</fullName>
    </submittedName>
</protein>
<keyword evidence="1" id="KW-1133">Transmembrane helix</keyword>
<proteinExistence type="predicted"/>
<dbReference type="EMBL" id="BONY01000010">
    <property type="protein sequence ID" value="GIH03884.1"/>
    <property type="molecule type" value="Genomic_DNA"/>
</dbReference>
<keyword evidence="3" id="KW-1185">Reference proteome</keyword>
<evidence type="ECO:0000256" key="1">
    <source>
        <dbReference type="SAM" id="Phobius"/>
    </source>
</evidence>
<sequence>MDAERELYVVLNAAVPPLPAPPDRIAEVGARVRRTRGKRFGATIVAAAAVIGLVFAVNAVSPHRALPPDVVATWGVVPSPPQLDENGCPTTWPADSWGVIDKPGQLVPADGAASVTLCELAVRQEPIAKPAGPRKLTSNVAGLIGALNSLPDKETMENRIFDRETAAGRQPSRGDIRLGEACTLVGYPVMRSLVVSYPNQRPSVVLFDQNCGTAHSNGRTRFTDPDPVGSFKRYYREQLAAATPTQSIRNPECSSSLDGQAIVRGELAAEPADGIAANRSEERDPFLPSPLVAVTVCAYTAGADGKLVLGTARSTRGNLEPLRALVNDALTVQTTTDERGTTSVTNLAQCQQAPTAMYSIHLADATAAVSEVRIVVTPCQVVLRNGMGGFVLQQELRSAVEALLAGG</sequence>
<organism evidence="2 3">
    <name type="scientific">Rhizocola hellebori</name>
    <dbReference type="NCBI Taxonomy" id="1392758"/>
    <lineage>
        <taxon>Bacteria</taxon>
        <taxon>Bacillati</taxon>
        <taxon>Actinomycetota</taxon>
        <taxon>Actinomycetes</taxon>
        <taxon>Micromonosporales</taxon>
        <taxon>Micromonosporaceae</taxon>
        <taxon>Rhizocola</taxon>
    </lineage>
</organism>
<gene>
    <name evidence="2" type="ORF">Rhe02_19510</name>
</gene>
<accession>A0A8J3Q4X6</accession>